<evidence type="ECO:0000313" key="2">
    <source>
        <dbReference type="EMBL" id="KAL3276749.1"/>
    </source>
</evidence>
<dbReference type="Proteomes" id="UP001516400">
    <property type="component" value="Unassembled WGS sequence"/>
</dbReference>
<keyword evidence="3" id="KW-1185">Reference proteome</keyword>
<evidence type="ECO:0000313" key="3">
    <source>
        <dbReference type="Proteomes" id="UP001516400"/>
    </source>
</evidence>
<feature type="chain" id="PRO_5044818690" evidence="1">
    <location>
        <begin position="18"/>
        <end position="188"/>
    </location>
</feature>
<sequence>MKAFIFLTAFVIASVCSRRIVITREVDVPADNQSPQGLTAQQLQQLRFFEQYGLVPQDAGRSLNIPSSELSAKDLEELELLEKYGYVPQTAGGTQEIPAVPEVTKTISPKPQRNGDIFTGAANLASKAADTANTIANDAIAVPEALARGFVNGTAAAAKGAFQAAGNTASGVAHSFEHGGRAFLKFFT</sequence>
<gene>
    <name evidence="2" type="ORF">HHI36_012119</name>
</gene>
<proteinExistence type="predicted"/>
<dbReference type="EMBL" id="JABFTP020000103">
    <property type="protein sequence ID" value="KAL3276749.1"/>
    <property type="molecule type" value="Genomic_DNA"/>
</dbReference>
<comment type="caution">
    <text evidence="2">The sequence shown here is derived from an EMBL/GenBank/DDBJ whole genome shotgun (WGS) entry which is preliminary data.</text>
</comment>
<evidence type="ECO:0000256" key="1">
    <source>
        <dbReference type="SAM" id="SignalP"/>
    </source>
</evidence>
<dbReference type="AlphaFoldDB" id="A0ABD2NDT7"/>
<keyword evidence="1" id="KW-0732">Signal</keyword>
<accession>A0ABD2NDT7</accession>
<feature type="signal peptide" evidence="1">
    <location>
        <begin position="1"/>
        <end position="17"/>
    </location>
</feature>
<protein>
    <submittedName>
        <fullName evidence="2">Uncharacterized protein</fullName>
    </submittedName>
</protein>
<organism evidence="2 3">
    <name type="scientific">Cryptolaemus montrouzieri</name>
    <dbReference type="NCBI Taxonomy" id="559131"/>
    <lineage>
        <taxon>Eukaryota</taxon>
        <taxon>Metazoa</taxon>
        <taxon>Ecdysozoa</taxon>
        <taxon>Arthropoda</taxon>
        <taxon>Hexapoda</taxon>
        <taxon>Insecta</taxon>
        <taxon>Pterygota</taxon>
        <taxon>Neoptera</taxon>
        <taxon>Endopterygota</taxon>
        <taxon>Coleoptera</taxon>
        <taxon>Polyphaga</taxon>
        <taxon>Cucujiformia</taxon>
        <taxon>Coccinelloidea</taxon>
        <taxon>Coccinellidae</taxon>
        <taxon>Scymninae</taxon>
        <taxon>Scymnini</taxon>
        <taxon>Cryptolaemus</taxon>
    </lineage>
</organism>
<reference evidence="2 3" key="1">
    <citation type="journal article" date="2021" name="BMC Biol.">
        <title>Horizontally acquired antibacterial genes associated with adaptive radiation of ladybird beetles.</title>
        <authorList>
            <person name="Li H.S."/>
            <person name="Tang X.F."/>
            <person name="Huang Y.H."/>
            <person name="Xu Z.Y."/>
            <person name="Chen M.L."/>
            <person name="Du X.Y."/>
            <person name="Qiu B.Y."/>
            <person name="Chen P.T."/>
            <person name="Zhang W."/>
            <person name="Slipinski A."/>
            <person name="Escalona H.E."/>
            <person name="Waterhouse R.M."/>
            <person name="Zwick A."/>
            <person name="Pang H."/>
        </authorList>
    </citation>
    <scope>NUCLEOTIDE SEQUENCE [LARGE SCALE GENOMIC DNA]</scope>
    <source>
        <strain evidence="2">SYSU2018</strain>
    </source>
</reference>
<name>A0ABD2NDT7_9CUCU</name>